<feature type="region of interest" description="Disordered" evidence="1">
    <location>
        <begin position="84"/>
        <end position="117"/>
    </location>
</feature>
<reference evidence="3" key="1">
    <citation type="submission" date="2016-10" db="EMBL/GenBank/DDBJ databases">
        <authorList>
            <person name="Varghese N."/>
            <person name="Submissions S."/>
        </authorList>
    </citation>
    <scope>NUCLEOTIDE SEQUENCE [LARGE SCALE GENOMIC DNA]</scope>
    <source>
        <strain evidence="3">CGMCC 4.578</strain>
    </source>
</reference>
<dbReference type="RefSeq" id="WP_090066887.1">
    <property type="nucleotide sequence ID" value="NZ_FOFT01000007.1"/>
</dbReference>
<evidence type="ECO:0000313" key="2">
    <source>
        <dbReference type="EMBL" id="SER85609.1"/>
    </source>
</evidence>
<keyword evidence="3" id="KW-1185">Reference proteome</keyword>
<evidence type="ECO:0000313" key="3">
    <source>
        <dbReference type="Proteomes" id="UP000199028"/>
    </source>
</evidence>
<dbReference type="Proteomes" id="UP000199028">
    <property type="component" value="Unassembled WGS sequence"/>
</dbReference>
<gene>
    <name evidence="2" type="ORF">SAMN05216195_107111</name>
</gene>
<feature type="compositionally biased region" description="Basic and acidic residues" evidence="1">
    <location>
        <begin position="1"/>
        <end position="18"/>
    </location>
</feature>
<name>A0A1H9SMU3_9PSEU</name>
<accession>A0A1H9SMU3</accession>
<feature type="region of interest" description="Disordered" evidence="1">
    <location>
        <begin position="1"/>
        <end position="21"/>
    </location>
</feature>
<organism evidence="2 3">
    <name type="scientific">Lentzea flaviverrucosa</name>
    <dbReference type="NCBI Taxonomy" id="200379"/>
    <lineage>
        <taxon>Bacteria</taxon>
        <taxon>Bacillati</taxon>
        <taxon>Actinomycetota</taxon>
        <taxon>Actinomycetes</taxon>
        <taxon>Pseudonocardiales</taxon>
        <taxon>Pseudonocardiaceae</taxon>
        <taxon>Lentzea</taxon>
    </lineage>
</organism>
<dbReference type="AlphaFoldDB" id="A0A1H9SMU3"/>
<dbReference type="OrthoDB" id="3629316at2"/>
<sequence length="117" mass="12766">MATTDDIARRVKEADSSRSAKRTKAALLVGELAHERTAVLQRLTEIDQQIGDVIIDNNDVIAIDELAAFTETPSTDLEQIVSARKPNRGRRKRRTAVPSMTAPDAADSIAPQETDTP</sequence>
<dbReference type="EMBL" id="FOFT01000007">
    <property type="protein sequence ID" value="SER85609.1"/>
    <property type="molecule type" value="Genomic_DNA"/>
</dbReference>
<proteinExistence type="predicted"/>
<feature type="compositionally biased region" description="Basic residues" evidence="1">
    <location>
        <begin position="85"/>
        <end position="95"/>
    </location>
</feature>
<protein>
    <submittedName>
        <fullName evidence="2">Uncharacterized protein</fullName>
    </submittedName>
</protein>
<evidence type="ECO:0000256" key="1">
    <source>
        <dbReference type="SAM" id="MobiDB-lite"/>
    </source>
</evidence>